<keyword evidence="4" id="KW-1185">Reference proteome</keyword>
<dbReference type="AlphaFoldDB" id="A0ABC9WGC7"/>
<dbReference type="SUPFAM" id="SSF53300">
    <property type="entry name" value="vWA-like"/>
    <property type="match status" value="4"/>
</dbReference>
<protein>
    <submittedName>
        <fullName evidence="3">Collagen alpha-4(VI) chain-like</fullName>
    </submittedName>
</protein>
<dbReference type="FunFam" id="3.40.50.410:FF:000016">
    <property type="entry name" value="Collagen type VI alpha 3 chain"/>
    <property type="match status" value="1"/>
</dbReference>
<feature type="compositionally biased region" description="Basic and acidic residues" evidence="1">
    <location>
        <begin position="405"/>
        <end position="428"/>
    </location>
</feature>
<evidence type="ECO:0000313" key="4">
    <source>
        <dbReference type="Proteomes" id="UP001623348"/>
    </source>
</evidence>
<evidence type="ECO:0000259" key="2">
    <source>
        <dbReference type="PROSITE" id="PS50234"/>
    </source>
</evidence>
<feature type="domain" description="VWFA" evidence="2">
    <location>
        <begin position="74"/>
        <end position="131"/>
    </location>
</feature>
<dbReference type="CDD" id="cd01450">
    <property type="entry name" value="vWFA_subfamily_ECM"/>
    <property type="match status" value="1"/>
</dbReference>
<dbReference type="Pfam" id="PF00092">
    <property type="entry name" value="VWA"/>
    <property type="match status" value="3"/>
</dbReference>
<dbReference type="PANTHER" id="PTHR24020">
    <property type="entry name" value="COLLAGEN ALPHA"/>
    <property type="match status" value="1"/>
</dbReference>
<dbReference type="SMART" id="SM00327">
    <property type="entry name" value="VWA"/>
    <property type="match status" value="2"/>
</dbReference>
<dbReference type="PANTHER" id="PTHR24020:SF20">
    <property type="entry name" value="PH DOMAIN-CONTAINING PROTEIN"/>
    <property type="match status" value="1"/>
</dbReference>
<feature type="domain" description="VWFA" evidence="2">
    <location>
        <begin position="528"/>
        <end position="685"/>
    </location>
</feature>
<dbReference type="Gene3D" id="3.40.50.410">
    <property type="entry name" value="von Willebrand factor, type A domain"/>
    <property type="match status" value="4"/>
</dbReference>
<dbReference type="InterPro" id="IPR002035">
    <property type="entry name" value="VWF_A"/>
</dbReference>
<organism evidence="3 4">
    <name type="scientific">Grus japonensis</name>
    <name type="common">Japanese crane</name>
    <name type="synonym">Red-crowned crane</name>
    <dbReference type="NCBI Taxonomy" id="30415"/>
    <lineage>
        <taxon>Eukaryota</taxon>
        <taxon>Metazoa</taxon>
        <taxon>Chordata</taxon>
        <taxon>Craniata</taxon>
        <taxon>Vertebrata</taxon>
        <taxon>Euteleostomi</taxon>
        <taxon>Archelosauria</taxon>
        <taxon>Archosauria</taxon>
        <taxon>Dinosauria</taxon>
        <taxon>Saurischia</taxon>
        <taxon>Theropoda</taxon>
        <taxon>Coelurosauria</taxon>
        <taxon>Aves</taxon>
        <taxon>Neognathae</taxon>
        <taxon>Neoaves</taxon>
        <taxon>Gruiformes</taxon>
        <taxon>Gruidae</taxon>
        <taxon>Grus</taxon>
    </lineage>
</organism>
<feature type="domain" description="VWFA" evidence="2">
    <location>
        <begin position="2"/>
        <end position="67"/>
    </location>
</feature>
<dbReference type="InterPro" id="IPR036465">
    <property type="entry name" value="vWFA_dom_sf"/>
</dbReference>
<sequence length="685" mass="75387">MADIFLVDGSQSVGTKNFKIIQDFLYTMVNGFDIGQDKICVSMIQYSDVPYTKFLLNTCYNKNDILQKKAMLANVVFLVDTSTSIGQENFQKVKNFLYILISSLDVGLDVIQVGLAQYSDEIYQEFLLNQYLLKISTLWIQRQYHGGNLDVRRDCNIDLSIAIDISRHMQPASTVLLKQKLQAFLPKLLLQMKSLPNTSCNAGFPVNIRFKFQVLTQTKQFIFDSDFEDYNEEVVQMFLDAQTTVDTYLNADFLQALEEKFFSVTSAKVKVLLVFSDGLDDSLEELRKAADSLRFKVGLDNTQNLTELREIEFGRGFGCNEPLSVGFAEIANILQRNLKGSAVRLFVNALEKMVIVVARDVLGGRGREAQLVSMGLKETGDVQVPEAIRQGEHGESGFDGTNGEQGRKGPRGEPGERGESGLRGDHGDPGTNNNVPGPKGEKGNPAQQGEQGDLGEAGYPGDSGLPGSQGEPGDPGEKGTVGPAGQRGMPGMDGRDAYGPEGSKGAKPCELVNFTRKNCHTCPVYPTEVVFAFDMSEDVTPAAFERMRNIVMLLLKTIKISESNCPTGARVSVVSFNTNTRYLIRFSDFQKSNLLLQAVQRIPLERSTGKRNIGAAMRFVARNVFKRVRQGILTRKVALFFANGPSQDDVAISTAVLELSALDITPVVIAFSEVPNVRRAFSVSG</sequence>
<proteinExistence type="predicted"/>
<evidence type="ECO:0000256" key="1">
    <source>
        <dbReference type="SAM" id="MobiDB-lite"/>
    </source>
</evidence>
<dbReference type="Proteomes" id="UP001623348">
    <property type="component" value="Unassembled WGS sequence"/>
</dbReference>
<dbReference type="PROSITE" id="PS50234">
    <property type="entry name" value="VWFA"/>
    <property type="match status" value="3"/>
</dbReference>
<comment type="caution">
    <text evidence="3">The sequence shown here is derived from an EMBL/GenBank/DDBJ whole genome shotgun (WGS) entry which is preliminary data.</text>
</comment>
<accession>A0ABC9WGC7</accession>
<evidence type="ECO:0000313" key="3">
    <source>
        <dbReference type="EMBL" id="GAB0184340.1"/>
    </source>
</evidence>
<feature type="region of interest" description="Disordered" evidence="1">
    <location>
        <begin position="389"/>
        <end position="503"/>
    </location>
</feature>
<name>A0ABC9WGC7_GRUJA</name>
<dbReference type="InterPro" id="IPR050525">
    <property type="entry name" value="ECM_Assembly_Org"/>
</dbReference>
<reference evidence="3 4" key="1">
    <citation type="submission" date="2024-06" db="EMBL/GenBank/DDBJ databases">
        <title>The draft genome of Grus japonensis, version 3.</title>
        <authorList>
            <person name="Nabeshima K."/>
            <person name="Suzuki S."/>
            <person name="Onuma M."/>
        </authorList>
    </citation>
    <scope>NUCLEOTIDE SEQUENCE [LARGE SCALE GENOMIC DNA]</scope>
    <source>
        <strain evidence="3 4">451A</strain>
    </source>
</reference>
<gene>
    <name evidence="3" type="ORF">GRJ2_000899300</name>
</gene>
<dbReference type="PRINTS" id="PR00453">
    <property type="entry name" value="VWFADOMAIN"/>
</dbReference>
<dbReference type="EMBL" id="BAAFJT010000002">
    <property type="protein sequence ID" value="GAB0184340.1"/>
    <property type="molecule type" value="Genomic_DNA"/>
</dbReference>